<dbReference type="Proteomes" id="UP000299102">
    <property type="component" value="Unassembled WGS sequence"/>
</dbReference>
<evidence type="ECO:0000313" key="1">
    <source>
        <dbReference type="EMBL" id="GBP70551.1"/>
    </source>
</evidence>
<keyword evidence="2" id="KW-1185">Reference proteome</keyword>
<gene>
    <name evidence="1" type="ORF">EVAR_47934_1</name>
</gene>
<proteinExistence type="predicted"/>
<protein>
    <submittedName>
        <fullName evidence="1">Uncharacterized protein</fullName>
    </submittedName>
</protein>
<comment type="caution">
    <text evidence="1">The sequence shown here is derived from an EMBL/GenBank/DDBJ whole genome shotgun (WGS) entry which is preliminary data.</text>
</comment>
<reference evidence="1 2" key="1">
    <citation type="journal article" date="2019" name="Commun. Biol.">
        <title>The bagworm genome reveals a unique fibroin gene that provides high tensile strength.</title>
        <authorList>
            <person name="Kono N."/>
            <person name="Nakamura H."/>
            <person name="Ohtoshi R."/>
            <person name="Tomita M."/>
            <person name="Numata K."/>
            <person name="Arakawa K."/>
        </authorList>
    </citation>
    <scope>NUCLEOTIDE SEQUENCE [LARGE SCALE GENOMIC DNA]</scope>
</reference>
<evidence type="ECO:0000313" key="2">
    <source>
        <dbReference type="Proteomes" id="UP000299102"/>
    </source>
</evidence>
<dbReference type="EMBL" id="BGZK01001078">
    <property type="protein sequence ID" value="GBP70551.1"/>
    <property type="molecule type" value="Genomic_DNA"/>
</dbReference>
<sequence>MLGIEASENGDCGRYRVRSTVDKVCKTAAGDRLIILSKQNKDNGQGLQKFIADLLKEEATVISKGPQEDLETQDLDDTTTKEDILAALQKTAGEEYQISLDSIRSLRSAYRGTQTASVTLAEPVARRVLGDYGKIRTGSTAG</sequence>
<dbReference type="OrthoDB" id="7491049at2759"/>
<organism evidence="1 2">
    <name type="scientific">Eumeta variegata</name>
    <name type="common">Bagworm moth</name>
    <name type="synonym">Eumeta japonica</name>
    <dbReference type="NCBI Taxonomy" id="151549"/>
    <lineage>
        <taxon>Eukaryota</taxon>
        <taxon>Metazoa</taxon>
        <taxon>Ecdysozoa</taxon>
        <taxon>Arthropoda</taxon>
        <taxon>Hexapoda</taxon>
        <taxon>Insecta</taxon>
        <taxon>Pterygota</taxon>
        <taxon>Neoptera</taxon>
        <taxon>Endopterygota</taxon>
        <taxon>Lepidoptera</taxon>
        <taxon>Glossata</taxon>
        <taxon>Ditrysia</taxon>
        <taxon>Tineoidea</taxon>
        <taxon>Psychidae</taxon>
        <taxon>Oiketicinae</taxon>
        <taxon>Eumeta</taxon>
    </lineage>
</organism>
<accession>A0A4C1Y2W4</accession>
<dbReference type="AlphaFoldDB" id="A0A4C1Y2W4"/>
<name>A0A4C1Y2W4_EUMVA</name>